<name>A0ABP0EGL8_9ASCO</name>
<feature type="compositionally biased region" description="Basic residues" evidence="1">
    <location>
        <begin position="8"/>
        <end position="17"/>
    </location>
</feature>
<evidence type="ECO:0000259" key="2">
    <source>
        <dbReference type="PROSITE" id="PS50048"/>
    </source>
</evidence>
<evidence type="ECO:0000256" key="1">
    <source>
        <dbReference type="SAM" id="MobiDB-lite"/>
    </source>
</evidence>
<feature type="compositionally biased region" description="Polar residues" evidence="1">
    <location>
        <begin position="563"/>
        <end position="589"/>
    </location>
</feature>
<feature type="region of interest" description="Disordered" evidence="1">
    <location>
        <begin position="66"/>
        <end position="91"/>
    </location>
</feature>
<feature type="compositionally biased region" description="Polar residues" evidence="1">
    <location>
        <begin position="275"/>
        <end position="284"/>
    </location>
</feature>
<dbReference type="PROSITE" id="PS00463">
    <property type="entry name" value="ZN2_CY6_FUNGAL_1"/>
    <property type="match status" value="1"/>
</dbReference>
<dbReference type="PANTHER" id="PTHR47657">
    <property type="entry name" value="STEROL REGULATORY ELEMENT-BINDING PROTEIN ECM22"/>
    <property type="match status" value="1"/>
</dbReference>
<dbReference type="InterPro" id="IPR036864">
    <property type="entry name" value="Zn2-C6_fun-type_DNA-bd_sf"/>
</dbReference>
<feature type="region of interest" description="Disordered" evidence="1">
    <location>
        <begin position="140"/>
        <end position="220"/>
    </location>
</feature>
<keyword evidence="4" id="KW-1185">Reference proteome</keyword>
<protein>
    <recommendedName>
        <fullName evidence="2">Zn(2)-C6 fungal-type domain-containing protein</fullName>
    </recommendedName>
</protein>
<dbReference type="InterPro" id="IPR001138">
    <property type="entry name" value="Zn2Cys6_DnaBD"/>
</dbReference>
<feature type="region of interest" description="Disordered" evidence="1">
    <location>
        <begin position="1"/>
        <end position="20"/>
    </location>
</feature>
<dbReference type="CDD" id="cd00067">
    <property type="entry name" value="GAL4"/>
    <property type="match status" value="1"/>
</dbReference>
<dbReference type="PROSITE" id="PS50048">
    <property type="entry name" value="ZN2_CY6_FUNGAL_2"/>
    <property type="match status" value="1"/>
</dbReference>
<feature type="compositionally biased region" description="Polar residues" evidence="1">
    <location>
        <begin position="298"/>
        <end position="340"/>
    </location>
</feature>
<feature type="region of interest" description="Disordered" evidence="1">
    <location>
        <begin position="558"/>
        <end position="589"/>
    </location>
</feature>
<dbReference type="Pfam" id="PF00172">
    <property type="entry name" value="Zn_clus"/>
    <property type="match status" value="1"/>
</dbReference>
<dbReference type="InterPro" id="IPR052400">
    <property type="entry name" value="Zn2-C6_fungal_TF"/>
</dbReference>
<dbReference type="EMBL" id="OZ004259">
    <property type="protein sequence ID" value="CAK7915878.1"/>
    <property type="molecule type" value="Genomic_DNA"/>
</dbReference>
<feature type="compositionally biased region" description="Low complexity" evidence="1">
    <location>
        <begin position="285"/>
        <end position="296"/>
    </location>
</feature>
<dbReference type="PANTHER" id="PTHR47657:SF7">
    <property type="entry name" value="STEROL REGULATORY ELEMENT-BINDING PROTEIN ECM22"/>
    <property type="match status" value="1"/>
</dbReference>
<dbReference type="SMART" id="SM00066">
    <property type="entry name" value="GAL4"/>
    <property type="match status" value="1"/>
</dbReference>
<dbReference type="Proteomes" id="UP001497600">
    <property type="component" value="Chromosome G"/>
</dbReference>
<sequence length="915" mass="101851">MSVDPKAQKRRRKHKNSKNGCPNCKKRRVKCSEDLPSCVNCIKHKVRCGYLDYTEEQLDEIREASMTAASGPTSSVGGPSSNVGTTSSEGADRVTINTEGASGSLINGIAQTHFIRDESDEVDVLGLSLNSLTGASVRNARGIQRDEPSDGDLEFPSPGDSMSVDGEPMSVDGEDYSSQDELNGLGSGSGSGLEPVGSRESIPYDQPRESRSLDSRPLSLERPISLERSFERSSERSLDSTLARTSRHFDNLLPNVANDPDNSIIYPVYSVSRRTGSMRGSPTFSSWSSRNGSVVSPIHSSSRVPHRSGSLSDLIQQQRSSAATQRPVLWSSQSYSNPARSQSSSQLQTFTSPQQQHHRPSSQHQQQLPLKGAQKLTISFPILPKTNVNYVESMSNALSVVGSKVGTGTASWSEIRKLYTSWINSFIYRSYLSRGMFSCLVNFSTNYLISNCLQPEHTEAFYFPDSDRKKLKNSLIVTSIKHYGKTIKLLRDVLNRNSDPELCGSISYILSLMSIYDPEATLYSINCFRDGLFSVFTHYMHLGAASARARAATTPAIAGGGSTVSTTSRIPGSGHPSTHPSNGQSTTFPETIVPGIDGIPIGLIPSHLLLMKNILRSVYLPGYDPTFLEEYSVALSKFGEILQFYLTQTPTVTTTMKFLSTKYHNLVNFTNDTLQHYVPRINSNLSDINVQQDVLFEMVRRWVNLFPSRLSVITSSSDPMEKLLYLFYKTLKKALYAIFPQVKFFLLRDFESPLMLEVWVINNDYNIFHHELDNPTTWVPDYCYAVHLDTLKTLASYLIRINTFLGKRIDILYRHTVYKESAKKLFPIGDDLRKWRQTVTDIAKARRDFDASVGILEVPILSFESTIIEAKHYPRIIGSLSSAMANHRAHRSSYPPDFSTLISTGLLEADYDPSS</sequence>
<feature type="region of interest" description="Disordered" evidence="1">
    <location>
        <begin position="275"/>
        <end position="368"/>
    </location>
</feature>
<feature type="compositionally biased region" description="Low complexity" evidence="1">
    <location>
        <begin position="67"/>
        <end position="88"/>
    </location>
</feature>
<organism evidence="3 4">
    <name type="scientific">[Candida] anglica</name>
    <dbReference type="NCBI Taxonomy" id="148631"/>
    <lineage>
        <taxon>Eukaryota</taxon>
        <taxon>Fungi</taxon>
        <taxon>Dikarya</taxon>
        <taxon>Ascomycota</taxon>
        <taxon>Saccharomycotina</taxon>
        <taxon>Pichiomycetes</taxon>
        <taxon>Debaryomycetaceae</taxon>
        <taxon>Kurtzmaniella</taxon>
    </lineage>
</organism>
<feature type="domain" description="Zn(2)-C6 fungal-type" evidence="2">
    <location>
        <begin position="20"/>
        <end position="50"/>
    </location>
</feature>
<dbReference type="Gene3D" id="4.10.240.10">
    <property type="entry name" value="Zn(2)-C6 fungal-type DNA-binding domain"/>
    <property type="match status" value="1"/>
</dbReference>
<evidence type="ECO:0000313" key="4">
    <source>
        <dbReference type="Proteomes" id="UP001497600"/>
    </source>
</evidence>
<accession>A0ABP0EGL8</accession>
<gene>
    <name evidence="3" type="ORF">CAAN4_G01288</name>
</gene>
<reference evidence="3 4" key="1">
    <citation type="submission" date="2024-01" db="EMBL/GenBank/DDBJ databases">
        <authorList>
            <consortium name="Genoscope - CEA"/>
            <person name="William W."/>
        </authorList>
    </citation>
    <scope>NUCLEOTIDE SEQUENCE [LARGE SCALE GENOMIC DNA]</scope>
    <source>
        <strain evidence="3 4">29B2s-10</strain>
    </source>
</reference>
<proteinExistence type="predicted"/>
<dbReference type="SUPFAM" id="SSF57701">
    <property type="entry name" value="Zn2/Cys6 DNA-binding domain"/>
    <property type="match status" value="1"/>
</dbReference>
<evidence type="ECO:0000313" key="3">
    <source>
        <dbReference type="EMBL" id="CAK7915878.1"/>
    </source>
</evidence>
<feature type="compositionally biased region" description="Low complexity" evidence="1">
    <location>
        <begin position="341"/>
        <end position="355"/>
    </location>
</feature>